<organism evidence="2 3">
    <name type="scientific">Cherax quadricarinatus</name>
    <name type="common">Australian red claw crayfish</name>
    <dbReference type="NCBI Taxonomy" id="27406"/>
    <lineage>
        <taxon>Eukaryota</taxon>
        <taxon>Metazoa</taxon>
        <taxon>Ecdysozoa</taxon>
        <taxon>Arthropoda</taxon>
        <taxon>Crustacea</taxon>
        <taxon>Multicrustacea</taxon>
        <taxon>Malacostraca</taxon>
        <taxon>Eumalacostraca</taxon>
        <taxon>Eucarida</taxon>
        <taxon>Decapoda</taxon>
        <taxon>Pleocyemata</taxon>
        <taxon>Astacidea</taxon>
        <taxon>Parastacoidea</taxon>
        <taxon>Parastacidae</taxon>
        <taxon>Cherax</taxon>
    </lineage>
</organism>
<dbReference type="Proteomes" id="UP001445076">
    <property type="component" value="Unassembled WGS sequence"/>
</dbReference>
<dbReference type="GO" id="GO:0048264">
    <property type="term" value="P:determination of ventral identity"/>
    <property type="evidence" value="ECO:0007669"/>
    <property type="project" value="TreeGrafter"/>
</dbReference>
<dbReference type="PANTHER" id="PTHR28654">
    <property type="entry name" value="AXIN INTERACTOR, DORSALIZATION-ASSOCIATED PROTEIN"/>
    <property type="match status" value="1"/>
</dbReference>
<proteinExistence type="predicted"/>
<evidence type="ECO:0000313" key="3">
    <source>
        <dbReference type="Proteomes" id="UP001445076"/>
    </source>
</evidence>
<reference evidence="2 3" key="1">
    <citation type="journal article" date="2024" name="BMC Genomics">
        <title>Genome assembly of redclaw crayfish (Cherax quadricarinatus) provides insights into its immune adaptation and hypoxia tolerance.</title>
        <authorList>
            <person name="Liu Z."/>
            <person name="Zheng J."/>
            <person name="Li H."/>
            <person name="Fang K."/>
            <person name="Wang S."/>
            <person name="He J."/>
            <person name="Zhou D."/>
            <person name="Weng S."/>
            <person name="Chi M."/>
            <person name="Gu Z."/>
            <person name="He J."/>
            <person name="Li F."/>
            <person name="Wang M."/>
        </authorList>
    </citation>
    <scope>NUCLEOTIDE SEQUENCE [LARGE SCALE GENOMIC DNA]</scope>
    <source>
        <strain evidence="2">ZL_2023a</strain>
    </source>
</reference>
<reference evidence="2" key="2">
    <citation type="submission" date="2024-01" db="EMBL/GenBank/DDBJ databases">
        <authorList>
            <person name="He J."/>
            <person name="Wang M."/>
            <person name="Zheng J."/>
            <person name="Liu Z."/>
        </authorList>
    </citation>
    <scope>NUCLEOTIDE SEQUENCE</scope>
    <source>
        <strain evidence="2">ZL_2023a</strain>
        <tissue evidence="2">Muscle</tissue>
    </source>
</reference>
<feature type="region of interest" description="Disordered" evidence="1">
    <location>
        <begin position="153"/>
        <end position="190"/>
    </location>
</feature>
<dbReference type="SUPFAM" id="SSF48452">
    <property type="entry name" value="TPR-like"/>
    <property type="match status" value="1"/>
</dbReference>
<evidence type="ECO:0008006" key="4">
    <source>
        <dbReference type="Google" id="ProtNLM"/>
    </source>
</evidence>
<dbReference type="GO" id="GO:0016020">
    <property type="term" value="C:membrane"/>
    <property type="evidence" value="ECO:0007669"/>
    <property type="project" value="TreeGrafter"/>
</dbReference>
<accession>A0AAW0WUI7</accession>
<evidence type="ECO:0000313" key="2">
    <source>
        <dbReference type="EMBL" id="KAK8735960.1"/>
    </source>
</evidence>
<gene>
    <name evidence="2" type="ORF">OTU49_005141</name>
</gene>
<dbReference type="GO" id="GO:0035091">
    <property type="term" value="F:phosphatidylinositol binding"/>
    <property type="evidence" value="ECO:0007669"/>
    <property type="project" value="TreeGrafter"/>
</dbReference>
<dbReference type="Gene3D" id="1.25.40.10">
    <property type="entry name" value="Tetratricopeptide repeat domain"/>
    <property type="match status" value="3"/>
</dbReference>
<dbReference type="CDD" id="cd24142">
    <property type="entry name" value="ACL4-like"/>
    <property type="match status" value="1"/>
</dbReference>
<comment type="caution">
    <text evidence="2">The sequence shown here is derived from an EMBL/GenBank/DDBJ whole genome shotgun (WGS) entry which is preliminary data.</text>
</comment>
<dbReference type="InterPro" id="IPR011990">
    <property type="entry name" value="TPR-like_helical_dom_sf"/>
</dbReference>
<dbReference type="EMBL" id="JARKIK010000045">
    <property type="protein sequence ID" value="KAK8735961.1"/>
    <property type="molecule type" value="Genomic_DNA"/>
</dbReference>
<evidence type="ECO:0000256" key="1">
    <source>
        <dbReference type="SAM" id="MobiDB-lite"/>
    </source>
</evidence>
<dbReference type="PANTHER" id="PTHR28654:SF1">
    <property type="entry name" value="AXIN INTERACTOR, DORSALIZATION-ASSOCIATED PROTEIN"/>
    <property type="match status" value="1"/>
</dbReference>
<sequence>MGKNTINNQKKKLAKLRKKNAAKQNLGSLSIKDLLRHAQEQIDIFQYDKAQKFCQEALKRDADNVAALEISASLCLEVGNLEGAQHCLGRAITLKPEEGYEKYMSMAQLLNGKESLQCYQKGIELLTKVISDLQQSVKENKEVHSENNLTDVSVQEEMGTEQCESQDENKETSLTRVTRTKNEPIPSCSSVEERQSSFLQDLSSAHCSIAELYMTDLCDEEDAENLCHASIASAIEVDPSNPEAYQHMASFFLVKQDVDEAKVHILKSVKLWLPKYKEVDEGKAAAGTFDPVEVCPLSYTTRLNTARILIEVEDYENAVEVLEGLLEENNEIVDTWYLLGWTSYLQGGEHMDSAKYYLHQAMKVHNTAGSADVQLIEHVKELTQKLGPYTEDESVNEAEIEDELERHLDEGLIQEDEQMDTN</sequence>
<keyword evidence="3" id="KW-1185">Reference proteome</keyword>
<dbReference type="EMBL" id="JARKIK010000045">
    <property type="protein sequence ID" value="KAK8735960.1"/>
    <property type="molecule type" value="Genomic_DNA"/>
</dbReference>
<name>A0AAW0WUI7_CHEQU</name>
<dbReference type="AlphaFoldDB" id="A0AAW0WUI7"/>
<protein>
    <recommendedName>
        <fullName evidence="4">Assembly chaperone of rpl4</fullName>
    </recommendedName>
</protein>